<feature type="transmembrane region" description="Helical" evidence="1">
    <location>
        <begin position="12"/>
        <end position="33"/>
    </location>
</feature>
<dbReference type="EMBL" id="CP146609">
    <property type="protein sequence ID" value="WWX21676.1"/>
    <property type="molecule type" value="Genomic_DNA"/>
</dbReference>
<organism evidence="2 3">
    <name type="scientific">Pseudodesulfovibrio methanolicus</name>
    <dbReference type="NCBI Taxonomy" id="3126690"/>
    <lineage>
        <taxon>Bacteria</taxon>
        <taxon>Pseudomonadati</taxon>
        <taxon>Thermodesulfobacteriota</taxon>
        <taxon>Desulfovibrionia</taxon>
        <taxon>Desulfovibrionales</taxon>
        <taxon>Desulfovibrionaceae</taxon>
    </lineage>
</organism>
<keyword evidence="1" id="KW-1133">Transmembrane helix</keyword>
<gene>
    <name evidence="2" type="ORF">V8V93_14660</name>
</gene>
<proteinExistence type="predicted"/>
<feature type="transmembrane region" description="Helical" evidence="1">
    <location>
        <begin position="45"/>
        <end position="64"/>
    </location>
</feature>
<evidence type="ECO:0000313" key="2">
    <source>
        <dbReference type="EMBL" id="WWX21676.1"/>
    </source>
</evidence>
<keyword evidence="1" id="KW-0472">Membrane</keyword>
<evidence type="ECO:0000256" key="1">
    <source>
        <dbReference type="SAM" id="Phobius"/>
    </source>
</evidence>
<dbReference type="Proteomes" id="UP001385389">
    <property type="component" value="Chromosome"/>
</dbReference>
<evidence type="ECO:0000313" key="3">
    <source>
        <dbReference type="Proteomes" id="UP001385389"/>
    </source>
</evidence>
<keyword evidence="3" id="KW-1185">Reference proteome</keyword>
<dbReference type="RefSeq" id="WP_338667340.1">
    <property type="nucleotide sequence ID" value="NZ_CP146609.1"/>
</dbReference>
<name>A0ABZ2IXU1_9BACT</name>
<reference evidence="2 3" key="1">
    <citation type="submission" date="2024-03" db="EMBL/GenBank/DDBJ databases">
        <title>Phenotype and Genome Characterization of a Sulfate-Reducing Bacterium Pseudodesulfovibrio sp. strain 5S69, isolated from Petroleum Reservoir in Tatarstan (Russia).</title>
        <authorList>
            <person name="Bidzhieva S.K."/>
            <person name="Kadnikov V."/>
            <person name="Tourova T.P."/>
            <person name="Samigullina S.R."/>
            <person name="Sokolova D.S."/>
            <person name="Poltaraus A.B."/>
            <person name="Avtukh A.N."/>
            <person name="Tereshina V.M."/>
            <person name="Mardanov A.V."/>
            <person name="Nazina T.N."/>
        </authorList>
    </citation>
    <scope>NUCLEOTIDE SEQUENCE [LARGE SCALE GENOMIC DNA]</scope>
    <source>
        <strain evidence="2 3">5S69</strain>
    </source>
</reference>
<keyword evidence="1" id="KW-0812">Transmembrane</keyword>
<sequence length="96" mass="11477">MMKNIFKTVRVLLSVLFSFILAFYSVFFLVWHTTETHMYNLQGNALVYSMIIAACLYSLPRLWWSVMVLPRSRSKDSEFWPWAKNVVSKIPSYFRR</sequence>
<accession>A0ABZ2IXU1</accession>
<protein>
    <submittedName>
        <fullName evidence="2">Uncharacterized protein</fullName>
    </submittedName>
</protein>